<dbReference type="InterPro" id="IPR006708">
    <property type="entry name" value="Pex19"/>
</dbReference>
<dbReference type="Pfam" id="PF04614">
    <property type="entry name" value="Pex19"/>
    <property type="match status" value="1"/>
</dbReference>
<gene>
    <name evidence="2" type="ORF">POTOM_001296</name>
</gene>
<dbReference type="GO" id="GO:0033328">
    <property type="term" value="F:peroxisome membrane targeting sequence binding"/>
    <property type="evidence" value="ECO:0007669"/>
    <property type="project" value="TreeGrafter"/>
</dbReference>
<dbReference type="EMBL" id="JAAWWB010000001">
    <property type="protein sequence ID" value="KAG6792153.1"/>
    <property type="molecule type" value="Genomic_DNA"/>
</dbReference>
<feature type="region of interest" description="Disordered" evidence="1">
    <location>
        <begin position="23"/>
        <end position="84"/>
    </location>
</feature>
<evidence type="ECO:0000313" key="3">
    <source>
        <dbReference type="Proteomes" id="UP000886885"/>
    </source>
</evidence>
<dbReference type="GO" id="GO:0005778">
    <property type="term" value="C:peroxisomal membrane"/>
    <property type="evidence" value="ECO:0007669"/>
    <property type="project" value="TreeGrafter"/>
</dbReference>
<dbReference type="AlphaFoldDB" id="A0A8X8IXW0"/>
<name>A0A8X8IXW0_POPTO</name>
<organism evidence="2 3">
    <name type="scientific">Populus tomentosa</name>
    <name type="common">Chinese white poplar</name>
    <dbReference type="NCBI Taxonomy" id="118781"/>
    <lineage>
        <taxon>Eukaryota</taxon>
        <taxon>Viridiplantae</taxon>
        <taxon>Streptophyta</taxon>
        <taxon>Embryophyta</taxon>
        <taxon>Tracheophyta</taxon>
        <taxon>Spermatophyta</taxon>
        <taxon>Magnoliopsida</taxon>
        <taxon>eudicotyledons</taxon>
        <taxon>Gunneridae</taxon>
        <taxon>Pentapetalae</taxon>
        <taxon>rosids</taxon>
        <taxon>fabids</taxon>
        <taxon>Malpighiales</taxon>
        <taxon>Salicaceae</taxon>
        <taxon>Saliceae</taxon>
        <taxon>Populus</taxon>
    </lineage>
</organism>
<dbReference type="GO" id="GO:0045046">
    <property type="term" value="P:protein import into peroxisome membrane"/>
    <property type="evidence" value="ECO:0007669"/>
    <property type="project" value="TreeGrafter"/>
</dbReference>
<dbReference type="OrthoDB" id="21292at2759"/>
<accession>A0A8X8IXW0</accession>
<evidence type="ECO:0000313" key="2">
    <source>
        <dbReference type="EMBL" id="KAG6792153.1"/>
    </source>
</evidence>
<reference evidence="2" key="1">
    <citation type="journal article" date="2020" name="bioRxiv">
        <title>Hybrid origin of Populus tomentosa Carr. identified through genome sequencing and phylogenomic analysis.</title>
        <authorList>
            <person name="An X."/>
            <person name="Gao K."/>
            <person name="Chen Z."/>
            <person name="Li J."/>
            <person name="Yang X."/>
            <person name="Yang X."/>
            <person name="Zhou J."/>
            <person name="Guo T."/>
            <person name="Zhao T."/>
            <person name="Huang S."/>
            <person name="Miao D."/>
            <person name="Khan W.U."/>
            <person name="Rao P."/>
            <person name="Ye M."/>
            <person name="Lei B."/>
            <person name="Liao W."/>
            <person name="Wang J."/>
            <person name="Ji L."/>
            <person name="Li Y."/>
            <person name="Guo B."/>
            <person name="Mustafa N.S."/>
            <person name="Li S."/>
            <person name="Yun Q."/>
            <person name="Keller S.R."/>
            <person name="Mao J."/>
            <person name="Zhang R."/>
            <person name="Strauss S.H."/>
        </authorList>
    </citation>
    <scope>NUCLEOTIDE SEQUENCE</scope>
    <source>
        <strain evidence="2">GM15</strain>
        <tissue evidence="2">Leaf</tissue>
    </source>
</reference>
<protein>
    <submittedName>
        <fullName evidence="2">Uncharacterized protein</fullName>
    </submittedName>
</protein>
<proteinExistence type="predicted"/>
<dbReference type="PANTHER" id="PTHR12774">
    <property type="entry name" value="PEROXISOMAL BIOGENESIS FACTOR 19"/>
    <property type="match status" value="1"/>
</dbReference>
<sequence length="277" mass="31462">MADLHDDLEQLLDSAVDDFQTLNLAPASQRSGDGIEENRKQKEEEKGTCLPLLPAGVQGLGMGLPDLKSKKKGKKKVSKESHVEEALDKLREQTREAVKGLESVTAASKPDDSTKDAFTDDWVKQFEELAGSQENLALLKELKDVSVKSLCILDRPRNGWKALICYSSLDQDMESIVETMMQQLLSKEILYEPMKEIGERYPKWLEEHKASLNKEDHERYSHQYELIKDLNDVYDSDPSNYNKIFDLMQKMQECGQPPNDIVQELAPDIDFANLGQM</sequence>
<evidence type="ECO:0000256" key="1">
    <source>
        <dbReference type="SAM" id="MobiDB-lite"/>
    </source>
</evidence>
<keyword evidence="3" id="KW-1185">Reference proteome</keyword>
<dbReference type="Proteomes" id="UP000886885">
    <property type="component" value="Chromosome 1A"/>
</dbReference>
<feature type="compositionally biased region" description="Basic and acidic residues" evidence="1">
    <location>
        <begin position="36"/>
        <end position="47"/>
    </location>
</feature>
<comment type="caution">
    <text evidence="2">The sequence shown here is derived from an EMBL/GenBank/DDBJ whole genome shotgun (WGS) entry which is preliminary data.</text>
</comment>
<dbReference type="PANTHER" id="PTHR12774:SF2">
    <property type="entry name" value="PEROXISOMAL BIOGENESIS FACTOR 19"/>
    <property type="match status" value="1"/>
</dbReference>